<evidence type="ECO:0000256" key="1">
    <source>
        <dbReference type="SAM" id="MobiDB-lite"/>
    </source>
</evidence>
<protein>
    <recommendedName>
        <fullName evidence="4">DUF5330 domain-containing protein</fullName>
    </recommendedName>
</protein>
<dbReference type="AlphaFoldDB" id="A0A285RSZ0"/>
<dbReference type="STRING" id="538381.GCA_001696535_03135"/>
<name>A0A285RSZ0_9HYPH</name>
<feature type="compositionally biased region" description="Low complexity" evidence="1">
    <location>
        <begin position="110"/>
        <end position="137"/>
    </location>
</feature>
<reference evidence="2 3" key="1">
    <citation type="submission" date="2017-08" db="EMBL/GenBank/DDBJ databases">
        <authorList>
            <person name="de Groot N.N."/>
        </authorList>
    </citation>
    <scope>NUCLEOTIDE SEQUENCE [LARGE SCALE GENOMIC DNA]</scope>
    <source>
        <strain evidence="2 3">USBA 352</strain>
    </source>
</reference>
<sequence>MFFLLRCAFWIALVLLILPIDTGEDGKESAGINPVTAFFAAQSTISDLSGFCQRNPQTCETGGQAISQIGAKAKVSARMIYEYLDENGELTTGTLTATDLEPVWSLPQGAPATAAETASAPAMPAAAEATAQQRSAQIAPLPAPGHGPVPLPRPKGADRPA</sequence>
<gene>
    <name evidence="2" type="ORF">SAMN05421512_102386</name>
</gene>
<dbReference type="Proteomes" id="UP000219331">
    <property type="component" value="Unassembled WGS sequence"/>
</dbReference>
<dbReference type="Pfam" id="PF17264">
    <property type="entry name" value="DUF5330"/>
    <property type="match status" value="1"/>
</dbReference>
<dbReference type="EMBL" id="OBML01000002">
    <property type="protein sequence ID" value="SOB97060.1"/>
    <property type="molecule type" value="Genomic_DNA"/>
</dbReference>
<evidence type="ECO:0000313" key="3">
    <source>
        <dbReference type="Proteomes" id="UP000219331"/>
    </source>
</evidence>
<feature type="region of interest" description="Disordered" evidence="1">
    <location>
        <begin position="110"/>
        <end position="161"/>
    </location>
</feature>
<organism evidence="2 3">
    <name type="scientific">Stappia indica</name>
    <dbReference type="NCBI Taxonomy" id="538381"/>
    <lineage>
        <taxon>Bacteria</taxon>
        <taxon>Pseudomonadati</taxon>
        <taxon>Pseudomonadota</taxon>
        <taxon>Alphaproteobacteria</taxon>
        <taxon>Hyphomicrobiales</taxon>
        <taxon>Stappiaceae</taxon>
        <taxon>Stappia</taxon>
    </lineage>
</organism>
<evidence type="ECO:0008006" key="4">
    <source>
        <dbReference type="Google" id="ProtNLM"/>
    </source>
</evidence>
<dbReference type="OrthoDB" id="7923950at2"/>
<evidence type="ECO:0000313" key="2">
    <source>
        <dbReference type="EMBL" id="SOB97060.1"/>
    </source>
</evidence>
<keyword evidence="3" id="KW-1185">Reference proteome</keyword>
<accession>A0A285RSZ0</accession>
<feature type="compositionally biased region" description="Pro residues" evidence="1">
    <location>
        <begin position="141"/>
        <end position="153"/>
    </location>
</feature>
<dbReference type="RefSeq" id="WP_097174125.1">
    <property type="nucleotide sequence ID" value="NZ_OBML01000002.1"/>
</dbReference>
<dbReference type="InterPro" id="IPR035220">
    <property type="entry name" value="DUF5330"/>
</dbReference>
<proteinExistence type="predicted"/>